<dbReference type="SUPFAM" id="SSF55874">
    <property type="entry name" value="ATPase domain of HSP90 chaperone/DNA topoisomerase II/histidine kinase"/>
    <property type="match status" value="1"/>
</dbReference>
<evidence type="ECO:0000313" key="9">
    <source>
        <dbReference type="EMBL" id="MYM98092.1"/>
    </source>
</evidence>
<dbReference type="InterPro" id="IPR000014">
    <property type="entry name" value="PAS"/>
</dbReference>
<dbReference type="InterPro" id="IPR003594">
    <property type="entry name" value="HATPase_dom"/>
</dbReference>
<dbReference type="InterPro" id="IPR003661">
    <property type="entry name" value="HisK_dim/P_dom"/>
</dbReference>
<comment type="catalytic activity">
    <reaction evidence="1">
        <text>ATP + protein L-histidine = ADP + protein N-phospho-L-histidine.</text>
        <dbReference type="EC" id="2.7.13.3"/>
    </reaction>
</comment>
<comment type="caution">
    <text evidence="9">The sequence shown here is derived from an EMBL/GenBank/DDBJ whole genome shotgun (WGS) entry which is preliminary data.</text>
</comment>
<dbReference type="SMART" id="SM00388">
    <property type="entry name" value="HisKA"/>
    <property type="match status" value="1"/>
</dbReference>
<dbReference type="NCBIfam" id="TIGR00229">
    <property type="entry name" value="sensory_box"/>
    <property type="match status" value="1"/>
</dbReference>
<dbReference type="InterPro" id="IPR004358">
    <property type="entry name" value="Sig_transdc_His_kin-like_C"/>
</dbReference>
<dbReference type="PANTHER" id="PTHR43047:SF72">
    <property type="entry name" value="OSMOSENSING HISTIDINE PROTEIN KINASE SLN1"/>
    <property type="match status" value="1"/>
</dbReference>
<protein>
    <recommendedName>
        <fullName evidence="3">histidine kinase</fullName>
        <ecNumber evidence="3">2.7.13.3</ecNumber>
    </recommendedName>
</protein>
<dbReference type="CDD" id="cd00082">
    <property type="entry name" value="HisKA"/>
    <property type="match status" value="1"/>
</dbReference>
<feature type="domain" description="PAS" evidence="8">
    <location>
        <begin position="229"/>
        <end position="279"/>
    </location>
</feature>
<keyword evidence="4" id="KW-0597">Phosphoprotein</keyword>
<dbReference type="PROSITE" id="PS50109">
    <property type="entry name" value="HIS_KIN"/>
    <property type="match status" value="1"/>
</dbReference>
<keyword evidence="6" id="KW-0418">Kinase</keyword>
<evidence type="ECO:0000259" key="8">
    <source>
        <dbReference type="PROSITE" id="PS50112"/>
    </source>
</evidence>
<dbReference type="PROSITE" id="PS50112">
    <property type="entry name" value="PAS"/>
    <property type="match status" value="1"/>
</dbReference>
<feature type="non-terminal residue" evidence="9">
    <location>
        <position position="589"/>
    </location>
</feature>
<evidence type="ECO:0000256" key="1">
    <source>
        <dbReference type="ARBA" id="ARBA00000085"/>
    </source>
</evidence>
<name>A0A845GXN4_9BURK</name>
<evidence type="ECO:0000259" key="7">
    <source>
        <dbReference type="PROSITE" id="PS50109"/>
    </source>
</evidence>
<dbReference type="CDD" id="cd00130">
    <property type="entry name" value="PAS"/>
    <property type="match status" value="1"/>
</dbReference>
<dbReference type="InterPro" id="IPR025847">
    <property type="entry name" value="MEDS_domain"/>
</dbReference>
<dbReference type="GO" id="GO:0000155">
    <property type="term" value="F:phosphorelay sensor kinase activity"/>
    <property type="evidence" value="ECO:0007669"/>
    <property type="project" value="InterPro"/>
</dbReference>
<dbReference type="RefSeq" id="WP_161086952.1">
    <property type="nucleotide sequence ID" value="NZ_WWCX01000101.1"/>
</dbReference>
<organism evidence="9 10">
    <name type="scientific">Duganella vulcania</name>
    <dbReference type="NCBI Taxonomy" id="2692166"/>
    <lineage>
        <taxon>Bacteria</taxon>
        <taxon>Pseudomonadati</taxon>
        <taxon>Pseudomonadota</taxon>
        <taxon>Betaproteobacteria</taxon>
        <taxon>Burkholderiales</taxon>
        <taxon>Oxalobacteraceae</taxon>
        <taxon>Telluria group</taxon>
        <taxon>Duganella</taxon>
    </lineage>
</organism>
<dbReference type="SMART" id="SM00387">
    <property type="entry name" value="HATPase_c"/>
    <property type="match status" value="1"/>
</dbReference>
<proteinExistence type="predicted"/>
<dbReference type="InterPro" id="IPR036097">
    <property type="entry name" value="HisK_dim/P_sf"/>
</dbReference>
<evidence type="ECO:0000256" key="3">
    <source>
        <dbReference type="ARBA" id="ARBA00012438"/>
    </source>
</evidence>
<dbReference type="Pfam" id="PF14417">
    <property type="entry name" value="MEDS"/>
    <property type="match status" value="1"/>
</dbReference>
<dbReference type="Proteomes" id="UP000447355">
    <property type="component" value="Unassembled WGS sequence"/>
</dbReference>
<dbReference type="EMBL" id="WWCX01000101">
    <property type="protein sequence ID" value="MYM98092.1"/>
    <property type="molecule type" value="Genomic_DNA"/>
</dbReference>
<reference evidence="9" key="1">
    <citation type="submission" date="2019-12" db="EMBL/GenBank/DDBJ databases">
        <title>Novel species isolated from a subtropical stream in China.</title>
        <authorList>
            <person name="Lu H."/>
        </authorList>
    </citation>
    <scope>NUCLEOTIDE SEQUENCE [LARGE SCALE GENOMIC DNA]</scope>
    <source>
        <strain evidence="9">FT81W</strain>
    </source>
</reference>
<evidence type="ECO:0000256" key="6">
    <source>
        <dbReference type="ARBA" id="ARBA00022777"/>
    </source>
</evidence>
<dbReference type="InterPro" id="IPR035965">
    <property type="entry name" value="PAS-like_dom_sf"/>
</dbReference>
<gene>
    <name evidence="9" type="ORF">GTP90_30020</name>
</gene>
<dbReference type="Pfam" id="PF02518">
    <property type="entry name" value="HATPase_c"/>
    <property type="match status" value="1"/>
</dbReference>
<dbReference type="SMART" id="SM00091">
    <property type="entry name" value="PAS"/>
    <property type="match status" value="1"/>
</dbReference>
<dbReference type="Pfam" id="PF08448">
    <property type="entry name" value="PAS_4"/>
    <property type="match status" value="1"/>
</dbReference>
<dbReference type="GO" id="GO:0005886">
    <property type="term" value="C:plasma membrane"/>
    <property type="evidence" value="ECO:0007669"/>
    <property type="project" value="UniProtKB-SubCell"/>
</dbReference>
<evidence type="ECO:0000256" key="5">
    <source>
        <dbReference type="ARBA" id="ARBA00022679"/>
    </source>
</evidence>
<dbReference type="Pfam" id="PF00512">
    <property type="entry name" value="HisKA"/>
    <property type="match status" value="1"/>
</dbReference>
<dbReference type="PRINTS" id="PR00344">
    <property type="entry name" value="BCTRLSENSOR"/>
</dbReference>
<feature type="domain" description="Histidine kinase" evidence="7">
    <location>
        <begin position="372"/>
        <end position="586"/>
    </location>
</feature>
<dbReference type="InterPro" id="IPR013656">
    <property type="entry name" value="PAS_4"/>
</dbReference>
<comment type="subcellular location">
    <subcellularLocation>
        <location evidence="2">Cell inner membrane</location>
        <topology evidence="2">Multi-pass membrane protein</topology>
    </subcellularLocation>
</comment>
<keyword evidence="5" id="KW-0808">Transferase</keyword>
<dbReference type="GO" id="GO:0009927">
    <property type="term" value="F:histidine phosphotransfer kinase activity"/>
    <property type="evidence" value="ECO:0007669"/>
    <property type="project" value="TreeGrafter"/>
</dbReference>
<evidence type="ECO:0000313" key="10">
    <source>
        <dbReference type="Proteomes" id="UP000447355"/>
    </source>
</evidence>
<evidence type="ECO:0000256" key="4">
    <source>
        <dbReference type="ARBA" id="ARBA00022553"/>
    </source>
</evidence>
<dbReference type="Gene3D" id="1.10.287.130">
    <property type="match status" value="1"/>
</dbReference>
<evidence type="ECO:0000256" key="2">
    <source>
        <dbReference type="ARBA" id="ARBA00004429"/>
    </source>
</evidence>
<dbReference type="AlphaFoldDB" id="A0A845GXN4"/>
<dbReference type="EC" id="2.7.13.3" evidence="3"/>
<dbReference type="Gene3D" id="3.30.565.10">
    <property type="entry name" value="Histidine kinase-like ATPase, C-terminal domain"/>
    <property type="match status" value="1"/>
</dbReference>
<dbReference type="InterPro" id="IPR005467">
    <property type="entry name" value="His_kinase_dom"/>
</dbReference>
<dbReference type="PANTHER" id="PTHR43047">
    <property type="entry name" value="TWO-COMPONENT HISTIDINE PROTEIN KINASE"/>
    <property type="match status" value="1"/>
</dbReference>
<sequence>MAELDPSPLSLATHGSSHFVRFYKDDSLLLDEVAPFVHQALAAGGASIVIATAEHLVALRRRLARLQAEAGGSDPGARLVTRDAGQTLSSFMLDDWPDATLFDATVGQLVRALAADLATIHAFGEMVALLCERGNYSAAVRLEELWNELARRSRFTLFCAYPWSQFPNAAMADTFRHVCALHDHAAHCAAEAPPSRNPEQRLLELEQQALSLSAEIARRRAAESALAQRERELADFVENAAESIHQVGADGTILWANQAELRLLGYRWEEYVGHHIADFHADAPVIADILARLKAGDTVRDMPARLRCKDGGIKHVLISSNGHFADGALRYTRCFTRDATERHQRDEAQAQREALMAELAASSRAKDEFLAMLGHELRNPLSPILTALEVIRRQGGHSVAHDIIGRQLTHLIRLVDDLLDVSRVNTGSIVLKTEALDLAQIIDKAVEMVAPLLDNRQHRFSVDVQGPLPVRGDHVRLVQIIANLLTNAARYTPPGGDIRLAASGDREHLYVSVVDNGIGIAADALPHVFDLFYQDRRTNTDRSAGGLGVGLALVNNLVGLHGGGIEAHSAGPGQGSEFRVRLPRLAQAA</sequence>
<dbReference type="SUPFAM" id="SSF47384">
    <property type="entry name" value="Homodimeric domain of signal transducing histidine kinase"/>
    <property type="match status" value="1"/>
</dbReference>
<dbReference type="SUPFAM" id="SSF55785">
    <property type="entry name" value="PYP-like sensor domain (PAS domain)"/>
    <property type="match status" value="1"/>
</dbReference>
<dbReference type="InterPro" id="IPR036890">
    <property type="entry name" value="HATPase_C_sf"/>
</dbReference>
<dbReference type="Gene3D" id="3.30.450.20">
    <property type="entry name" value="PAS domain"/>
    <property type="match status" value="1"/>
</dbReference>
<accession>A0A845GXN4</accession>
<dbReference type="FunFam" id="3.30.565.10:FF:000006">
    <property type="entry name" value="Sensor histidine kinase WalK"/>
    <property type="match status" value="1"/>
</dbReference>